<keyword evidence="4 7" id="KW-0560">Oxidoreductase</keyword>
<comment type="caution">
    <text evidence="9">The sequence shown here is derived from an EMBL/GenBank/DDBJ whole genome shotgun (WGS) entry which is preliminary data.</text>
</comment>
<evidence type="ECO:0000256" key="8">
    <source>
        <dbReference type="SAM" id="SignalP"/>
    </source>
</evidence>
<keyword evidence="7" id="KW-0503">Monooxygenase</keyword>
<dbReference type="InterPro" id="IPR001128">
    <property type="entry name" value="Cyt_P450"/>
</dbReference>
<gene>
    <name evidence="9" type="ORF">HMN09_00944300</name>
</gene>
<organism evidence="9 10">
    <name type="scientific">Mycena chlorophos</name>
    <name type="common">Agaric fungus</name>
    <name type="synonym">Agaricus chlorophos</name>
    <dbReference type="NCBI Taxonomy" id="658473"/>
    <lineage>
        <taxon>Eukaryota</taxon>
        <taxon>Fungi</taxon>
        <taxon>Dikarya</taxon>
        <taxon>Basidiomycota</taxon>
        <taxon>Agaricomycotina</taxon>
        <taxon>Agaricomycetes</taxon>
        <taxon>Agaricomycetidae</taxon>
        <taxon>Agaricales</taxon>
        <taxon>Marasmiineae</taxon>
        <taxon>Mycenaceae</taxon>
        <taxon>Mycena</taxon>
    </lineage>
</organism>
<dbReference type="Pfam" id="PF00067">
    <property type="entry name" value="p450"/>
    <property type="match status" value="1"/>
</dbReference>
<dbReference type="InterPro" id="IPR002403">
    <property type="entry name" value="Cyt_P450_E_grp-IV"/>
</dbReference>
<evidence type="ECO:0000256" key="4">
    <source>
        <dbReference type="ARBA" id="ARBA00023002"/>
    </source>
</evidence>
<dbReference type="GO" id="GO:0016705">
    <property type="term" value="F:oxidoreductase activity, acting on paired donors, with incorporation or reduction of molecular oxygen"/>
    <property type="evidence" value="ECO:0007669"/>
    <property type="project" value="InterPro"/>
</dbReference>
<dbReference type="OrthoDB" id="1844152at2759"/>
<dbReference type="InterPro" id="IPR036396">
    <property type="entry name" value="Cyt_P450_sf"/>
</dbReference>
<dbReference type="PANTHER" id="PTHR46206">
    <property type="entry name" value="CYTOCHROME P450"/>
    <property type="match status" value="1"/>
</dbReference>
<evidence type="ECO:0000256" key="2">
    <source>
        <dbReference type="ARBA" id="ARBA00010617"/>
    </source>
</evidence>
<dbReference type="InterPro" id="IPR017972">
    <property type="entry name" value="Cyt_P450_CS"/>
</dbReference>
<dbReference type="Proteomes" id="UP000613580">
    <property type="component" value="Unassembled WGS sequence"/>
</dbReference>
<evidence type="ECO:0000256" key="5">
    <source>
        <dbReference type="ARBA" id="ARBA00023004"/>
    </source>
</evidence>
<dbReference type="PROSITE" id="PS00086">
    <property type="entry name" value="CYTOCHROME_P450"/>
    <property type="match status" value="1"/>
</dbReference>
<sequence length="520" mass="58889">MPSLFAVLGLVIVWAGVRLWDRGKRKQAELPSRGFGPTVFSSYLASLANFRDTKRSLHAFSNQYGDRRFTFPLLGEWFVMCKSREHAREHSNIAEEVLSMEAAVEKLLQSRYTVGEQFCSETYHIPAIKTSLNINLASKLPEMLDEIARAYDEDVDTCIGDDWTPLWAPGVCTSLIARVSNRVFVGEKLCRNRHYRKLVEGFSDTIIRGGVLHACMPRFFRPFAGRLFRFIFGHHRRMVRLLSAEIVERQNNRATGKVQRNPNDMLEWLIEQPCDGPAHPEHTVESLAMRMLNVNFVALHTTTKTFIHVLYDLAARPEYLPILRDEAQSLLDPSNLASWTKESLARCIKLDSFVKESLRLNGPGPIWMPRLPTAEFRFSDGTVVWPGNLVAIAITAIHEDEVNYAHAKEFDGLRFVKMAGICAQEPDSDVGPLQADPELKWEHRLTGTSPTFLAFGSGRHICPGRFFASLELKSLLAGLILRYDVRMADEGVRPPDRLLGPVSTPAQAKVLFRKRQPKDC</sequence>
<evidence type="ECO:0000256" key="6">
    <source>
        <dbReference type="PIRSR" id="PIRSR602403-1"/>
    </source>
</evidence>
<dbReference type="SUPFAM" id="SSF48264">
    <property type="entry name" value="Cytochrome P450"/>
    <property type="match status" value="1"/>
</dbReference>
<keyword evidence="10" id="KW-1185">Reference proteome</keyword>
<evidence type="ECO:0000313" key="9">
    <source>
        <dbReference type="EMBL" id="KAF7300593.1"/>
    </source>
</evidence>
<keyword evidence="8" id="KW-0732">Signal</keyword>
<evidence type="ECO:0000256" key="3">
    <source>
        <dbReference type="ARBA" id="ARBA00022723"/>
    </source>
</evidence>
<comment type="cofactor">
    <cofactor evidence="1 6">
        <name>heme</name>
        <dbReference type="ChEBI" id="CHEBI:30413"/>
    </cofactor>
</comment>
<name>A0A8H6SKC8_MYCCL</name>
<reference evidence="9" key="1">
    <citation type="submission" date="2020-05" db="EMBL/GenBank/DDBJ databases">
        <title>Mycena genomes resolve the evolution of fungal bioluminescence.</title>
        <authorList>
            <person name="Tsai I.J."/>
        </authorList>
    </citation>
    <scope>NUCLEOTIDE SEQUENCE</scope>
    <source>
        <strain evidence="9">110903Hualien_Pintung</strain>
    </source>
</reference>
<keyword evidence="6 7" id="KW-0349">Heme</keyword>
<keyword evidence="3 6" id="KW-0479">Metal-binding</keyword>
<feature type="signal peptide" evidence="8">
    <location>
        <begin position="1"/>
        <end position="19"/>
    </location>
</feature>
<dbReference type="CDD" id="cd11041">
    <property type="entry name" value="CYP503A1-like"/>
    <property type="match status" value="1"/>
</dbReference>
<dbReference type="AlphaFoldDB" id="A0A8H6SKC8"/>
<dbReference type="GO" id="GO:0020037">
    <property type="term" value="F:heme binding"/>
    <property type="evidence" value="ECO:0007669"/>
    <property type="project" value="InterPro"/>
</dbReference>
<dbReference type="GO" id="GO:0005506">
    <property type="term" value="F:iron ion binding"/>
    <property type="evidence" value="ECO:0007669"/>
    <property type="project" value="InterPro"/>
</dbReference>
<dbReference type="EMBL" id="JACAZE010000013">
    <property type="protein sequence ID" value="KAF7300593.1"/>
    <property type="molecule type" value="Genomic_DNA"/>
</dbReference>
<comment type="similarity">
    <text evidence="2 7">Belongs to the cytochrome P450 family.</text>
</comment>
<evidence type="ECO:0000256" key="1">
    <source>
        <dbReference type="ARBA" id="ARBA00001971"/>
    </source>
</evidence>
<dbReference type="GO" id="GO:0004497">
    <property type="term" value="F:monooxygenase activity"/>
    <property type="evidence" value="ECO:0007669"/>
    <property type="project" value="UniProtKB-KW"/>
</dbReference>
<feature type="binding site" description="axial binding residue" evidence="6">
    <location>
        <position position="462"/>
    </location>
    <ligand>
        <name>heme</name>
        <dbReference type="ChEBI" id="CHEBI:30413"/>
    </ligand>
    <ligandPart>
        <name>Fe</name>
        <dbReference type="ChEBI" id="CHEBI:18248"/>
    </ligandPart>
</feature>
<keyword evidence="5 6" id="KW-0408">Iron</keyword>
<feature type="chain" id="PRO_5034331982" evidence="8">
    <location>
        <begin position="20"/>
        <end position="520"/>
    </location>
</feature>
<evidence type="ECO:0000313" key="10">
    <source>
        <dbReference type="Proteomes" id="UP000613580"/>
    </source>
</evidence>
<evidence type="ECO:0000256" key="7">
    <source>
        <dbReference type="RuleBase" id="RU000461"/>
    </source>
</evidence>
<dbReference type="PRINTS" id="PR00465">
    <property type="entry name" value="EP450IV"/>
</dbReference>
<proteinExistence type="inferred from homology"/>
<accession>A0A8H6SKC8</accession>
<protein>
    <submittedName>
        <fullName evidence="9">Cytochrome P450</fullName>
    </submittedName>
</protein>
<dbReference type="Gene3D" id="1.10.630.10">
    <property type="entry name" value="Cytochrome P450"/>
    <property type="match status" value="1"/>
</dbReference>